<gene>
    <name evidence="2" type="ORF">OS242_18550</name>
</gene>
<keyword evidence="3" id="KW-1185">Reference proteome</keyword>
<dbReference type="EMBL" id="JAPMLT010000014">
    <property type="protein sequence ID" value="MCX7571942.1"/>
    <property type="molecule type" value="Genomic_DNA"/>
</dbReference>
<dbReference type="Proteomes" id="UP001208017">
    <property type="component" value="Unassembled WGS sequence"/>
</dbReference>
<evidence type="ECO:0000313" key="2">
    <source>
        <dbReference type="EMBL" id="MCX7571942.1"/>
    </source>
</evidence>
<organism evidence="2 3">
    <name type="scientific">Tumebacillus lacus</name>
    <dbReference type="NCBI Taxonomy" id="2995335"/>
    <lineage>
        <taxon>Bacteria</taxon>
        <taxon>Bacillati</taxon>
        <taxon>Bacillota</taxon>
        <taxon>Bacilli</taxon>
        <taxon>Bacillales</taxon>
        <taxon>Alicyclobacillaceae</taxon>
        <taxon>Tumebacillus</taxon>
    </lineage>
</organism>
<name>A0ABT3X7R5_9BACL</name>
<comment type="caution">
    <text evidence="2">The sequence shown here is derived from an EMBL/GenBank/DDBJ whole genome shotgun (WGS) entry which is preliminary data.</text>
</comment>
<protein>
    <submittedName>
        <fullName evidence="2">Uncharacterized protein</fullName>
    </submittedName>
</protein>
<keyword evidence="1" id="KW-0175">Coiled coil</keyword>
<reference evidence="2 3" key="1">
    <citation type="submission" date="2022-11" db="EMBL/GenBank/DDBJ databases">
        <title>Study of microbial diversity in lake waters.</title>
        <authorList>
            <person name="Zhang J."/>
        </authorList>
    </citation>
    <scope>NUCLEOTIDE SEQUENCE [LARGE SCALE GENOMIC DNA]</scope>
    <source>
        <strain evidence="2 3">DT12</strain>
    </source>
</reference>
<evidence type="ECO:0000256" key="1">
    <source>
        <dbReference type="SAM" id="Coils"/>
    </source>
</evidence>
<evidence type="ECO:0000313" key="3">
    <source>
        <dbReference type="Proteomes" id="UP001208017"/>
    </source>
</evidence>
<proteinExistence type="predicted"/>
<dbReference type="RefSeq" id="WP_267153191.1">
    <property type="nucleotide sequence ID" value="NZ_JAPMLT010000014.1"/>
</dbReference>
<feature type="coiled-coil region" evidence="1">
    <location>
        <begin position="8"/>
        <end position="59"/>
    </location>
</feature>
<sequence length="270" mass="31563">MSENSPQIRFLQDLLQAKEHEVQAFQQVIAKRVRTMKEIKDQQDDVQRLTEVVEAEIQAKRNDVSLLEARLLETDRLLEDRQSWTLYQREYQARHQYYREFAEKVGAEDAGELRTLLQRKDRPLLISPETLPACRERVQELLRIGAAQGYLCIDCVSRGPEEQFRIEEIAPHVHRINEEARLLPLLRKRPVTVLSTWVLQKAWYDVLSDVTVWYDLCADPSILFGPDPEMSLEHRERLRTAKIVSYAGLEHRALTYFRKEDSQQLPAGGV</sequence>
<accession>A0ABT3X7R5</accession>